<dbReference type="InterPro" id="IPR029064">
    <property type="entry name" value="Ribosomal_eL30-like_sf"/>
</dbReference>
<dbReference type="SUPFAM" id="SSF55315">
    <property type="entry name" value="L30e-like"/>
    <property type="match status" value="1"/>
</dbReference>
<evidence type="ECO:0000313" key="5">
    <source>
        <dbReference type="EMBL" id="PRR72888.1"/>
    </source>
</evidence>
<dbReference type="SMART" id="SM00967">
    <property type="entry name" value="SpoU_sub_bind"/>
    <property type="match status" value="1"/>
</dbReference>
<evidence type="ECO:0000256" key="1">
    <source>
        <dbReference type="ARBA" id="ARBA00007228"/>
    </source>
</evidence>
<dbReference type="InterPro" id="IPR029026">
    <property type="entry name" value="tRNA_m1G_MTases_N"/>
</dbReference>
<sequence>MEDIIAGRNQVREALRAGRDLHKILMAERLEGEIIGEILSLARTCGVPVQRVDRNVLDKMVGERHQGVVALAAAKGYVEVEDLLALAQKKGEAPFLIMLDQVTDPHNLGAVLRSAEAAGAHGVIIPRRRAAGLTAAVARTAAGALEYLAVARVANLAQTIVKLKDSGLWAIGAEGDGEKLAFASDLTVPLVLVFGSEGRGLSPLVRKRCDFTIRLPMRGKVNSLNIAAAAAVLMYEVVRQRYCGSL</sequence>
<name>A0A2T0AS43_9FIRM</name>
<dbReference type="NCBIfam" id="TIGR00186">
    <property type="entry name" value="rRNA_methyl_3"/>
    <property type="match status" value="1"/>
</dbReference>
<feature type="domain" description="RNA 2-O ribose methyltransferase substrate binding" evidence="4">
    <location>
        <begin position="4"/>
        <end position="78"/>
    </location>
</feature>
<dbReference type="GO" id="GO:0003723">
    <property type="term" value="F:RNA binding"/>
    <property type="evidence" value="ECO:0007669"/>
    <property type="project" value="InterPro"/>
</dbReference>
<dbReference type="FunFam" id="3.40.1280.10:FF:000008">
    <property type="entry name" value="Group 3 RNA methyltransferase TrmH"/>
    <property type="match status" value="1"/>
</dbReference>
<dbReference type="Pfam" id="PF00588">
    <property type="entry name" value="SpoU_methylase"/>
    <property type="match status" value="1"/>
</dbReference>
<dbReference type="GO" id="GO:0032259">
    <property type="term" value="P:methylation"/>
    <property type="evidence" value="ECO:0007669"/>
    <property type="project" value="UniProtKB-KW"/>
</dbReference>
<reference evidence="5 6" key="1">
    <citation type="submission" date="2018-03" db="EMBL/GenBank/DDBJ databases">
        <title>Genome sequence of Moorella humiferrea DSM 23265.</title>
        <authorList>
            <person name="Poehlein A."/>
            <person name="Daniel R."/>
        </authorList>
    </citation>
    <scope>NUCLEOTIDE SEQUENCE [LARGE SCALE GENOMIC DNA]</scope>
    <source>
        <strain evidence="5 6">DSM 23265</strain>
    </source>
</reference>
<dbReference type="InterPro" id="IPR029028">
    <property type="entry name" value="Alpha/beta_knot_MTases"/>
</dbReference>
<dbReference type="Gene3D" id="3.40.1280.10">
    <property type="match status" value="1"/>
</dbReference>
<dbReference type="EMBL" id="PVXM01000025">
    <property type="protein sequence ID" value="PRR72888.1"/>
    <property type="molecule type" value="Genomic_DNA"/>
</dbReference>
<dbReference type="GO" id="GO:0005829">
    <property type="term" value="C:cytosol"/>
    <property type="evidence" value="ECO:0007669"/>
    <property type="project" value="TreeGrafter"/>
</dbReference>
<evidence type="ECO:0000256" key="2">
    <source>
        <dbReference type="ARBA" id="ARBA00022603"/>
    </source>
</evidence>
<dbReference type="EC" id="2.1.1.-" evidence="5"/>
<comment type="caution">
    <text evidence="5">The sequence shown here is derived from an EMBL/GenBank/DDBJ whole genome shotgun (WGS) entry which is preliminary data.</text>
</comment>
<dbReference type="Pfam" id="PF08032">
    <property type="entry name" value="SpoU_sub_bind"/>
    <property type="match status" value="1"/>
</dbReference>
<accession>A0A2T0AS43</accession>
<evidence type="ECO:0000259" key="4">
    <source>
        <dbReference type="SMART" id="SM00967"/>
    </source>
</evidence>
<organism evidence="5 6">
    <name type="scientific">Neomoorella humiferrea</name>
    <dbReference type="NCBI Taxonomy" id="676965"/>
    <lineage>
        <taxon>Bacteria</taxon>
        <taxon>Bacillati</taxon>
        <taxon>Bacillota</taxon>
        <taxon>Clostridia</taxon>
        <taxon>Neomoorellales</taxon>
        <taxon>Neomoorellaceae</taxon>
        <taxon>Neomoorella</taxon>
    </lineage>
</organism>
<dbReference type="PANTHER" id="PTHR46429">
    <property type="entry name" value="23S RRNA (GUANOSINE-2'-O-)-METHYLTRANSFERASE RLMB"/>
    <property type="match status" value="1"/>
</dbReference>
<dbReference type="GO" id="GO:0006396">
    <property type="term" value="P:RNA processing"/>
    <property type="evidence" value="ECO:0007669"/>
    <property type="project" value="InterPro"/>
</dbReference>
<dbReference type="AlphaFoldDB" id="A0A2T0AS43"/>
<proteinExistence type="inferred from homology"/>
<gene>
    <name evidence="5" type="ORF">MOHU_13100</name>
</gene>
<comment type="similarity">
    <text evidence="1">Belongs to the class IV-like SAM-binding methyltransferase superfamily. RNA methyltransferase TrmH family.</text>
</comment>
<dbReference type="OrthoDB" id="9794400at2"/>
<keyword evidence="3 5" id="KW-0808">Transferase</keyword>
<dbReference type="InterPro" id="IPR013123">
    <property type="entry name" value="SpoU_subst-bd"/>
</dbReference>
<dbReference type="InterPro" id="IPR001537">
    <property type="entry name" value="SpoU_MeTrfase"/>
</dbReference>
<dbReference type="GO" id="GO:0008173">
    <property type="term" value="F:RNA methyltransferase activity"/>
    <property type="evidence" value="ECO:0007669"/>
    <property type="project" value="InterPro"/>
</dbReference>
<dbReference type="Gene3D" id="3.30.1330.30">
    <property type="match status" value="1"/>
</dbReference>
<dbReference type="Proteomes" id="UP000238415">
    <property type="component" value="Unassembled WGS sequence"/>
</dbReference>
<dbReference type="CDD" id="cd18103">
    <property type="entry name" value="SpoU-like_RlmB"/>
    <property type="match status" value="1"/>
</dbReference>
<dbReference type="PANTHER" id="PTHR46429:SF1">
    <property type="entry name" value="23S RRNA (GUANOSINE-2'-O-)-METHYLTRANSFERASE RLMB"/>
    <property type="match status" value="1"/>
</dbReference>
<evidence type="ECO:0000313" key="6">
    <source>
        <dbReference type="Proteomes" id="UP000238415"/>
    </source>
</evidence>
<keyword evidence="2 5" id="KW-0489">Methyltransferase</keyword>
<protein>
    <submittedName>
        <fullName evidence="5">Putative TrmH family tRNA/rRNA methyltransferase</fullName>
        <ecNumber evidence="5">2.1.1.-</ecNumber>
    </submittedName>
</protein>
<dbReference type="InterPro" id="IPR004441">
    <property type="entry name" value="rRNA_MeTrfase_TrmH"/>
</dbReference>
<dbReference type="SUPFAM" id="SSF75217">
    <property type="entry name" value="alpha/beta knot"/>
    <property type="match status" value="1"/>
</dbReference>
<evidence type="ECO:0000256" key="3">
    <source>
        <dbReference type="ARBA" id="ARBA00022679"/>
    </source>
</evidence>
<keyword evidence="6" id="KW-1185">Reference proteome</keyword>
<dbReference type="RefSeq" id="WP_106005287.1">
    <property type="nucleotide sequence ID" value="NZ_CP136418.1"/>
</dbReference>